<dbReference type="InterPro" id="IPR001544">
    <property type="entry name" value="Aminotrans_IV"/>
</dbReference>
<protein>
    <recommendedName>
        <fullName evidence="11">Branched-chain-amino-acid aminotransferase</fullName>
        <ecNumber evidence="11">2.6.1.42</ecNumber>
    </recommendedName>
</protein>
<organism evidence="12 13">
    <name type="scientific">Trichobilharzia regenti</name>
    <name type="common">Nasal bird schistosome</name>
    <dbReference type="NCBI Taxonomy" id="157069"/>
    <lineage>
        <taxon>Eukaryota</taxon>
        <taxon>Metazoa</taxon>
        <taxon>Spiralia</taxon>
        <taxon>Lophotrochozoa</taxon>
        <taxon>Platyhelminthes</taxon>
        <taxon>Trematoda</taxon>
        <taxon>Digenea</taxon>
        <taxon>Strigeidida</taxon>
        <taxon>Schistosomatoidea</taxon>
        <taxon>Schistosomatidae</taxon>
        <taxon>Trichobilharzia</taxon>
    </lineage>
</organism>
<dbReference type="PANTHER" id="PTHR11825">
    <property type="entry name" value="SUBGROUP IIII AMINOTRANSFERASE"/>
    <property type="match status" value="1"/>
</dbReference>
<evidence type="ECO:0000256" key="4">
    <source>
        <dbReference type="ARBA" id="ARBA00022605"/>
    </source>
</evidence>
<dbReference type="SUPFAM" id="SSF56752">
    <property type="entry name" value="D-aminoacid aminotransferase-like PLP-dependent enzymes"/>
    <property type="match status" value="1"/>
</dbReference>
<dbReference type="InterPro" id="IPR033939">
    <property type="entry name" value="BCAT_family"/>
</dbReference>
<proteinExistence type="inferred from homology"/>
<feature type="modified residue" description="N6-(pyridoxal phosphate)lysine" evidence="8">
    <location>
        <position position="228"/>
    </location>
</feature>
<evidence type="ECO:0000313" key="13">
    <source>
        <dbReference type="WBParaSite" id="TREG1_105860.1"/>
    </source>
</evidence>
<evidence type="ECO:0000256" key="2">
    <source>
        <dbReference type="ARBA" id="ARBA00009320"/>
    </source>
</evidence>
<evidence type="ECO:0000313" key="12">
    <source>
        <dbReference type="Proteomes" id="UP000050795"/>
    </source>
</evidence>
<keyword evidence="4 11" id="KW-0028">Amino-acid biosynthesis</keyword>
<comment type="catalytic activity">
    <reaction evidence="11">
        <text>L-valine + 2-oxoglutarate = 3-methyl-2-oxobutanoate + L-glutamate</text>
        <dbReference type="Rhea" id="RHEA:24813"/>
        <dbReference type="ChEBI" id="CHEBI:11851"/>
        <dbReference type="ChEBI" id="CHEBI:16810"/>
        <dbReference type="ChEBI" id="CHEBI:29985"/>
        <dbReference type="ChEBI" id="CHEBI:57762"/>
        <dbReference type="EC" id="2.6.1.42"/>
    </reaction>
</comment>
<dbReference type="InterPro" id="IPR043132">
    <property type="entry name" value="BCAT-like_C"/>
</dbReference>
<keyword evidence="6 10" id="KW-0663">Pyridoxal phosphate</keyword>
<dbReference type="WBParaSite" id="TREG1_105860.1">
    <property type="protein sequence ID" value="TREG1_105860.1"/>
    <property type="gene ID" value="TREG1_105860"/>
</dbReference>
<dbReference type="CDD" id="cd01557">
    <property type="entry name" value="BCAT_beta_family"/>
    <property type="match status" value="1"/>
</dbReference>
<dbReference type="EC" id="2.6.1.42" evidence="11"/>
<dbReference type="GO" id="GO:0004084">
    <property type="term" value="F:branched-chain-amino-acid transaminase activity"/>
    <property type="evidence" value="ECO:0007669"/>
    <property type="project" value="UniProtKB-EC"/>
</dbReference>
<dbReference type="PROSITE" id="PS00770">
    <property type="entry name" value="AA_TRANSFER_CLASS_4"/>
    <property type="match status" value="1"/>
</dbReference>
<dbReference type="NCBIfam" id="NF009897">
    <property type="entry name" value="PRK13357.1"/>
    <property type="match status" value="1"/>
</dbReference>
<comment type="similarity">
    <text evidence="2 9">Belongs to the class-IV pyridoxal-phosphate-dependent aminotransferase family.</text>
</comment>
<dbReference type="Gene3D" id="3.20.10.10">
    <property type="entry name" value="D-amino Acid Aminotransferase, subunit A, domain 2"/>
    <property type="match status" value="1"/>
</dbReference>
<reference evidence="12" key="1">
    <citation type="submission" date="2022-06" db="EMBL/GenBank/DDBJ databases">
        <authorList>
            <person name="Berger JAMES D."/>
            <person name="Berger JAMES D."/>
        </authorList>
    </citation>
    <scope>NUCLEOTIDE SEQUENCE [LARGE SCALE GENOMIC DNA]</scope>
</reference>
<dbReference type="AlphaFoldDB" id="A0AA85ISX9"/>
<evidence type="ECO:0000256" key="11">
    <source>
        <dbReference type="RuleBase" id="RU004517"/>
    </source>
</evidence>
<dbReference type="InterPro" id="IPR036038">
    <property type="entry name" value="Aminotransferase-like"/>
</dbReference>
<comment type="cofactor">
    <cofactor evidence="1 10">
        <name>pyridoxal 5'-phosphate</name>
        <dbReference type="ChEBI" id="CHEBI:597326"/>
    </cofactor>
</comment>
<evidence type="ECO:0000256" key="8">
    <source>
        <dbReference type="PIRSR" id="PIRSR006468-1"/>
    </source>
</evidence>
<evidence type="ECO:0000256" key="5">
    <source>
        <dbReference type="ARBA" id="ARBA00022679"/>
    </source>
</evidence>
<dbReference type="PANTHER" id="PTHR11825:SF44">
    <property type="entry name" value="BRANCHED-CHAIN-AMINO-ACID AMINOTRANSFERASE"/>
    <property type="match status" value="1"/>
</dbReference>
<dbReference type="InterPro" id="IPR018300">
    <property type="entry name" value="Aminotrans_IV_CS"/>
</dbReference>
<evidence type="ECO:0000256" key="3">
    <source>
        <dbReference type="ARBA" id="ARBA00022576"/>
    </source>
</evidence>
<dbReference type="GO" id="GO:0005739">
    <property type="term" value="C:mitochondrion"/>
    <property type="evidence" value="ECO:0007669"/>
    <property type="project" value="TreeGrafter"/>
</dbReference>
<comment type="catalytic activity">
    <reaction evidence="11">
        <text>L-leucine + 2-oxoglutarate = 4-methyl-2-oxopentanoate + L-glutamate</text>
        <dbReference type="Rhea" id="RHEA:18321"/>
        <dbReference type="ChEBI" id="CHEBI:16810"/>
        <dbReference type="ChEBI" id="CHEBI:17865"/>
        <dbReference type="ChEBI" id="CHEBI:29985"/>
        <dbReference type="ChEBI" id="CHEBI:57427"/>
        <dbReference type="EC" id="2.6.1.42"/>
    </reaction>
</comment>
<dbReference type="PIRSF" id="PIRSF006468">
    <property type="entry name" value="BCAT1"/>
    <property type="match status" value="1"/>
</dbReference>
<dbReference type="Pfam" id="PF01063">
    <property type="entry name" value="Aminotran_4"/>
    <property type="match status" value="1"/>
</dbReference>
<dbReference type="InterPro" id="IPR005786">
    <property type="entry name" value="B_amino_transII"/>
</dbReference>
<accession>A0AA85ISX9</accession>
<evidence type="ECO:0000256" key="10">
    <source>
        <dbReference type="RuleBase" id="RU004516"/>
    </source>
</evidence>
<keyword evidence="5 11" id="KW-0808">Transferase</keyword>
<sequence length="394" mass="44434">MLSARIALRFISTSFARVTDRLASNSIRNSSTFKYSDLITNTTTNRKPVPEKPSEFGSTFTDHMLIINWKKDSGWSPPEICECKEFPIHPGSKVLHYSIEAFEGMKAMLSKDGKLKMFRPDKHCNRLLDSTKALCLPEFDPGELLKCMKALLRIDQSWAPKGIGTALYMRPVIFGTEPSIQLDVSSEAKLIVMLSPVGEYYAGEKNGISLYADPEFVRSWPGGYGAYKVGSNYGPTLKVQNIAKEKGCENNLWLSGAEEYIAEAGTMNIFIYWTDESGRNILSTPRLSGLLLPGVTRLSILELARASDKLRVEERRISIKEVIKATEEKRMLGMFGTGTACFIMPINSILYRDKHYEIPNNSCERGLINWLKRRLTNIHYGLRGPHPWMVSIDE</sequence>
<evidence type="ECO:0000256" key="7">
    <source>
        <dbReference type="ARBA" id="ARBA00023304"/>
    </source>
</evidence>
<dbReference type="GO" id="GO:0009098">
    <property type="term" value="P:L-leucine biosynthetic process"/>
    <property type="evidence" value="ECO:0007669"/>
    <property type="project" value="TreeGrafter"/>
</dbReference>
<dbReference type="GO" id="GO:0009099">
    <property type="term" value="P:L-valine biosynthetic process"/>
    <property type="evidence" value="ECO:0007669"/>
    <property type="project" value="TreeGrafter"/>
</dbReference>
<keyword evidence="3 11" id="KW-0032">Aminotransferase</keyword>
<dbReference type="Proteomes" id="UP000050795">
    <property type="component" value="Unassembled WGS sequence"/>
</dbReference>
<dbReference type="InterPro" id="IPR043131">
    <property type="entry name" value="BCAT-like_N"/>
</dbReference>
<keyword evidence="7 11" id="KW-0100">Branched-chain amino acid biosynthesis</keyword>
<evidence type="ECO:0000256" key="6">
    <source>
        <dbReference type="ARBA" id="ARBA00022898"/>
    </source>
</evidence>
<reference evidence="13" key="2">
    <citation type="submission" date="2023-11" db="UniProtKB">
        <authorList>
            <consortium name="WormBaseParasite"/>
        </authorList>
    </citation>
    <scope>IDENTIFICATION</scope>
</reference>
<evidence type="ECO:0000256" key="1">
    <source>
        <dbReference type="ARBA" id="ARBA00001933"/>
    </source>
</evidence>
<keyword evidence="12" id="KW-1185">Reference proteome</keyword>
<evidence type="ECO:0000256" key="9">
    <source>
        <dbReference type="RuleBase" id="RU004106"/>
    </source>
</evidence>
<comment type="catalytic activity">
    <reaction evidence="11">
        <text>L-isoleucine + 2-oxoglutarate = (S)-3-methyl-2-oxopentanoate + L-glutamate</text>
        <dbReference type="Rhea" id="RHEA:24801"/>
        <dbReference type="ChEBI" id="CHEBI:16810"/>
        <dbReference type="ChEBI" id="CHEBI:29985"/>
        <dbReference type="ChEBI" id="CHEBI:35146"/>
        <dbReference type="ChEBI" id="CHEBI:58045"/>
        <dbReference type="EC" id="2.6.1.42"/>
    </reaction>
</comment>
<dbReference type="Gene3D" id="3.30.470.10">
    <property type="match status" value="1"/>
</dbReference>
<name>A0AA85ISX9_TRIRE</name>